<dbReference type="AlphaFoldDB" id="A6JYS7"/>
<gene>
    <name evidence="1" type="ORF">rCG_63189</name>
</gene>
<proteinExistence type="predicted"/>
<organism evidence="1 2">
    <name type="scientific">Rattus norvegicus</name>
    <name type="common">Rat</name>
    <dbReference type="NCBI Taxonomy" id="10116"/>
    <lineage>
        <taxon>Eukaryota</taxon>
        <taxon>Metazoa</taxon>
        <taxon>Chordata</taxon>
        <taxon>Craniata</taxon>
        <taxon>Vertebrata</taxon>
        <taxon>Euteleostomi</taxon>
        <taxon>Mammalia</taxon>
        <taxon>Eutheria</taxon>
        <taxon>Euarchontoglires</taxon>
        <taxon>Glires</taxon>
        <taxon>Rodentia</taxon>
        <taxon>Myomorpha</taxon>
        <taxon>Muroidea</taxon>
        <taxon>Muridae</taxon>
        <taxon>Murinae</taxon>
        <taxon>Rattus</taxon>
    </lineage>
</organism>
<sequence>MFPVSVNSTARGSRVLFLWALSVSLMSPRFFWTRACSRIPSIIRIITFRMYSNHVTIALFLLYPSPVLLRAHTCTHVHTCLLSVVWNMSRRELAGLCCDCRFNF</sequence>
<dbReference type="Proteomes" id="UP000234681">
    <property type="component" value="Chromosome 5"/>
</dbReference>
<reference evidence="1 2" key="1">
    <citation type="submission" date="2005-09" db="EMBL/GenBank/DDBJ databases">
        <authorList>
            <person name="Mural R.J."/>
            <person name="Li P.W."/>
            <person name="Adams M.D."/>
            <person name="Amanatides P.G."/>
            <person name="Baden-Tillson H."/>
            <person name="Barnstead M."/>
            <person name="Chin S.H."/>
            <person name="Dew I."/>
            <person name="Evans C.A."/>
            <person name="Ferriera S."/>
            <person name="Flanigan M."/>
            <person name="Fosler C."/>
            <person name="Glodek A."/>
            <person name="Gu Z."/>
            <person name="Holt R.A."/>
            <person name="Jennings D."/>
            <person name="Kraft C.L."/>
            <person name="Lu F."/>
            <person name="Nguyen T."/>
            <person name="Nusskern D.R."/>
            <person name="Pfannkoch C.M."/>
            <person name="Sitter C."/>
            <person name="Sutton G.G."/>
            <person name="Venter J.C."/>
            <person name="Wang Z."/>
            <person name="Woodage T."/>
            <person name="Zheng X.H."/>
            <person name="Zhong F."/>
        </authorList>
    </citation>
    <scope>NUCLEOTIDE SEQUENCE [LARGE SCALE GENOMIC DNA]</scope>
    <source>
        <strain>BN</strain>
        <strain evidence="2">Sprague-Dawley</strain>
    </source>
</reference>
<evidence type="ECO:0000313" key="1">
    <source>
        <dbReference type="EMBL" id="EDL90426.1"/>
    </source>
</evidence>
<dbReference type="EMBL" id="CH474008">
    <property type="protein sequence ID" value="EDL90426.1"/>
    <property type="molecule type" value="Genomic_DNA"/>
</dbReference>
<protein>
    <submittedName>
        <fullName evidence="1">RCG63189</fullName>
    </submittedName>
</protein>
<accession>A6JYS7</accession>
<evidence type="ECO:0000313" key="2">
    <source>
        <dbReference type="Proteomes" id="UP000234681"/>
    </source>
</evidence>
<name>A6JYS7_RAT</name>